<evidence type="ECO:0000256" key="1">
    <source>
        <dbReference type="SAM" id="MobiDB-lite"/>
    </source>
</evidence>
<name>A0A8H8RBY4_9HELO</name>
<protein>
    <submittedName>
        <fullName evidence="2">Uncharacterized protein</fullName>
    </submittedName>
</protein>
<comment type="caution">
    <text evidence="2">The sequence shown here is derived from an EMBL/GenBank/DDBJ whole genome shotgun (WGS) entry which is preliminary data.</text>
</comment>
<feature type="non-terminal residue" evidence="2">
    <location>
        <position position="1"/>
    </location>
</feature>
<feature type="non-terminal residue" evidence="2">
    <location>
        <position position="222"/>
    </location>
</feature>
<keyword evidence="3" id="KW-1185">Reference proteome</keyword>
<feature type="compositionally biased region" description="Basic residues" evidence="1">
    <location>
        <begin position="1"/>
        <end position="19"/>
    </location>
</feature>
<dbReference type="EMBL" id="QGMJ01001652">
    <property type="protein sequence ID" value="TVY31339.1"/>
    <property type="molecule type" value="Genomic_DNA"/>
</dbReference>
<feature type="region of interest" description="Disordered" evidence="1">
    <location>
        <begin position="1"/>
        <end position="28"/>
    </location>
</feature>
<dbReference type="AlphaFoldDB" id="A0A8H8RBY4"/>
<reference evidence="2 3" key="1">
    <citation type="submission" date="2018-05" db="EMBL/GenBank/DDBJ databases">
        <title>Genome sequencing and assembly of the regulated plant pathogen Lachnellula willkommii and related sister species for the development of diagnostic species identification markers.</title>
        <authorList>
            <person name="Giroux E."/>
            <person name="Bilodeau G."/>
        </authorList>
    </citation>
    <scope>NUCLEOTIDE SEQUENCE [LARGE SCALE GENOMIC DNA]</scope>
    <source>
        <strain evidence="2 3">CBS 197.66</strain>
    </source>
</reference>
<gene>
    <name evidence="2" type="ORF">LSUB1_G009026</name>
</gene>
<evidence type="ECO:0000313" key="3">
    <source>
        <dbReference type="Proteomes" id="UP000462212"/>
    </source>
</evidence>
<accession>A0A8H8RBY4</accession>
<evidence type="ECO:0000313" key="2">
    <source>
        <dbReference type="EMBL" id="TVY31339.1"/>
    </source>
</evidence>
<dbReference type="Proteomes" id="UP000462212">
    <property type="component" value="Unassembled WGS sequence"/>
</dbReference>
<sequence>GSTPHGHSHSHSGHSHSHHRGDGLGHNKLFSEDSHRGSNCTKASDFDFPTKDIAVRGKTYSVRCSYLAEASKFEADLQKYVDKKSKKILSDRIIEMLISFINREWYGNDIALDEVTMNVLCTNVTAKSAFEHSLKRLQKYDGEIDPFEMSEICATILCSDKVDDKLKDWLKKYMLKVPDRIEELDRSQKWAELNEELPEVRARLAELLGLKPPPVDDNHRIL</sequence>
<dbReference type="OrthoDB" id="3509960at2759"/>
<proteinExistence type="predicted"/>
<organism evidence="2 3">
    <name type="scientific">Lachnellula subtilissima</name>
    <dbReference type="NCBI Taxonomy" id="602034"/>
    <lineage>
        <taxon>Eukaryota</taxon>
        <taxon>Fungi</taxon>
        <taxon>Dikarya</taxon>
        <taxon>Ascomycota</taxon>
        <taxon>Pezizomycotina</taxon>
        <taxon>Leotiomycetes</taxon>
        <taxon>Helotiales</taxon>
        <taxon>Lachnaceae</taxon>
        <taxon>Lachnellula</taxon>
    </lineage>
</organism>